<sequence>MQPEELRATVVFALYGQLGNHGRHHVRRARLLAVWCWLSVLTVGAWDSGETSGRAVVNGGTGLCGAGSLQRGERAQRALSRRRRRRRPQQRARQPMGGRLGSAGGSPG</sequence>
<dbReference type="AlphaFoldDB" id="A0A6G1IXR9"/>
<organism evidence="2 3">
    <name type="scientific">Lentithecium fluviatile CBS 122367</name>
    <dbReference type="NCBI Taxonomy" id="1168545"/>
    <lineage>
        <taxon>Eukaryota</taxon>
        <taxon>Fungi</taxon>
        <taxon>Dikarya</taxon>
        <taxon>Ascomycota</taxon>
        <taxon>Pezizomycotina</taxon>
        <taxon>Dothideomycetes</taxon>
        <taxon>Pleosporomycetidae</taxon>
        <taxon>Pleosporales</taxon>
        <taxon>Massarineae</taxon>
        <taxon>Lentitheciaceae</taxon>
        <taxon>Lentithecium</taxon>
    </lineage>
</organism>
<name>A0A6G1IXR9_9PLEO</name>
<gene>
    <name evidence="2" type="ORF">K458DRAFT_54331</name>
</gene>
<accession>A0A6G1IXR9</accession>
<reference evidence="2" key="1">
    <citation type="journal article" date="2020" name="Stud. Mycol.">
        <title>101 Dothideomycetes genomes: a test case for predicting lifestyles and emergence of pathogens.</title>
        <authorList>
            <person name="Haridas S."/>
            <person name="Albert R."/>
            <person name="Binder M."/>
            <person name="Bloem J."/>
            <person name="Labutti K."/>
            <person name="Salamov A."/>
            <person name="Andreopoulos B."/>
            <person name="Baker S."/>
            <person name="Barry K."/>
            <person name="Bills G."/>
            <person name="Bluhm B."/>
            <person name="Cannon C."/>
            <person name="Castanera R."/>
            <person name="Culley D."/>
            <person name="Daum C."/>
            <person name="Ezra D."/>
            <person name="Gonzalez J."/>
            <person name="Henrissat B."/>
            <person name="Kuo A."/>
            <person name="Liang C."/>
            <person name="Lipzen A."/>
            <person name="Lutzoni F."/>
            <person name="Magnuson J."/>
            <person name="Mondo S."/>
            <person name="Nolan M."/>
            <person name="Ohm R."/>
            <person name="Pangilinan J."/>
            <person name="Park H.-J."/>
            <person name="Ramirez L."/>
            <person name="Alfaro M."/>
            <person name="Sun H."/>
            <person name="Tritt A."/>
            <person name="Yoshinaga Y."/>
            <person name="Zwiers L.-H."/>
            <person name="Turgeon B."/>
            <person name="Goodwin S."/>
            <person name="Spatafora J."/>
            <person name="Crous P."/>
            <person name="Grigoriev I."/>
        </authorList>
    </citation>
    <scope>NUCLEOTIDE SEQUENCE</scope>
    <source>
        <strain evidence="2">CBS 122367</strain>
    </source>
</reference>
<dbReference type="Proteomes" id="UP000799291">
    <property type="component" value="Unassembled WGS sequence"/>
</dbReference>
<feature type="compositionally biased region" description="Gly residues" evidence="1">
    <location>
        <begin position="98"/>
        <end position="108"/>
    </location>
</feature>
<protein>
    <submittedName>
        <fullName evidence="2">Uncharacterized protein</fullName>
    </submittedName>
</protein>
<dbReference type="EMBL" id="MU005586">
    <property type="protein sequence ID" value="KAF2682741.1"/>
    <property type="molecule type" value="Genomic_DNA"/>
</dbReference>
<feature type="compositionally biased region" description="Basic residues" evidence="1">
    <location>
        <begin position="79"/>
        <end position="90"/>
    </location>
</feature>
<keyword evidence="3" id="KW-1185">Reference proteome</keyword>
<evidence type="ECO:0000313" key="2">
    <source>
        <dbReference type="EMBL" id="KAF2682741.1"/>
    </source>
</evidence>
<feature type="region of interest" description="Disordered" evidence="1">
    <location>
        <begin position="67"/>
        <end position="108"/>
    </location>
</feature>
<proteinExistence type="predicted"/>
<evidence type="ECO:0000313" key="3">
    <source>
        <dbReference type="Proteomes" id="UP000799291"/>
    </source>
</evidence>
<evidence type="ECO:0000256" key="1">
    <source>
        <dbReference type="SAM" id="MobiDB-lite"/>
    </source>
</evidence>